<evidence type="ECO:0000259" key="8">
    <source>
        <dbReference type="PROSITE" id="PS50071"/>
    </source>
</evidence>
<sequence length="390" mass="43677">MDKVPNDKRKVESVDAMKISEKLVDYSDDKTDDVLFKEHSESIYQTFQKIGAFDAPLKFKHLSAYRHSHHMHEEMLMSKRKRSSSPCDETDDVIHVKRRHIRDTEASTGSSEHHSDVSVNSDVDDLSDNGVEGSNHSERVRNVNDDINVIGENKVIATSFSVSDILDPNKFVGCGTGRVWHPWLRDEGVRDYTKSRLDQVPPSLTAASGEKRMSPKDGSQPDVRDHSFSSDDDECGGSLIASDLDDSADADHRHQTDDGSKGGKPRRARTAFTYEQLVALENKFKTTRYLSVCERLNLALSLNLTETQIKIWFQNRRTKWKKQNPGLDVNSPTIPSTGNPSFGGSPFGGMLYAHHGMHPYFPLSSYGLLKARAAFGAPLSVFPQHFSQNV</sequence>
<dbReference type="PROSITE" id="PS00027">
    <property type="entry name" value="HOMEOBOX_1"/>
    <property type="match status" value="1"/>
</dbReference>
<dbReference type="PANTHER" id="PTHR24340">
    <property type="entry name" value="HOMEOBOX PROTEIN NKX"/>
    <property type="match status" value="1"/>
</dbReference>
<evidence type="ECO:0000256" key="2">
    <source>
        <dbReference type="ARBA" id="ARBA00023125"/>
    </source>
</evidence>
<dbReference type="PANTHER" id="PTHR24340:SF37">
    <property type="entry name" value="HOMEOBOX PROTEIN SLOU"/>
    <property type="match status" value="1"/>
</dbReference>
<evidence type="ECO:0000256" key="4">
    <source>
        <dbReference type="ARBA" id="ARBA00023242"/>
    </source>
</evidence>
<reference evidence="9" key="1">
    <citation type="submission" date="2022-11" db="EMBL/GenBank/DDBJ databases">
        <title>Centuries of genome instability and evolution in soft-shell clam transmissible cancer (bioRxiv).</title>
        <authorList>
            <person name="Hart S.F.M."/>
            <person name="Yonemitsu M.A."/>
            <person name="Giersch R.M."/>
            <person name="Beal B.F."/>
            <person name="Arriagada G."/>
            <person name="Davis B.W."/>
            <person name="Ostrander E.A."/>
            <person name="Goff S.P."/>
            <person name="Metzger M.J."/>
        </authorList>
    </citation>
    <scope>NUCLEOTIDE SEQUENCE</scope>
    <source>
        <strain evidence="9">MELC-2E11</strain>
        <tissue evidence="9">Siphon/mantle</tissue>
    </source>
</reference>
<dbReference type="PROSITE" id="PS50071">
    <property type="entry name" value="HOMEOBOX_2"/>
    <property type="match status" value="1"/>
</dbReference>
<comment type="subcellular location">
    <subcellularLocation>
        <location evidence="1 5 6">Nucleus</location>
    </subcellularLocation>
</comment>
<organism evidence="9 10">
    <name type="scientific">Mya arenaria</name>
    <name type="common">Soft-shell clam</name>
    <dbReference type="NCBI Taxonomy" id="6604"/>
    <lineage>
        <taxon>Eukaryota</taxon>
        <taxon>Metazoa</taxon>
        <taxon>Spiralia</taxon>
        <taxon>Lophotrochozoa</taxon>
        <taxon>Mollusca</taxon>
        <taxon>Bivalvia</taxon>
        <taxon>Autobranchia</taxon>
        <taxon>Heteroconchia</taxon>
        <taxon>Euheterodonta</taxon>
        <taxon>Imparidentia</taxon>
        <taxon>Neoheterodontei</taxon>
        <taxon>Myida</taxon>
        <taxon>Myoidea</taxon>
        <taxon>Myidae</taxon>
        <taxon>Mya</taxon>
    </lineage>
</organism>
<dbReference type="InterPro" id="IPR001356">
    <property type="entry name" value="HD"/>
</dbReference>
<keyword evidence="2 5" id="KW-0238">DNA-binding</keyword>
<feature type="DNA-binding region" description="Homeobox" evidence="5">
    <location>
        <begin position="265"/>
        <end position="324"/>
    </location>
</feature>
<evidence type="ECO:0000313" key="9">
    <source>
        <dbReference type="EMBL" id="WAR21567.1"/>
    </source>
</evidence>
<dbReference type="SMART" id="SM00389">
    <property type="entry name" value="HOX"/>
    <property type="match status" value="1"/>
</dbReference>
<keyword evidence="10" id="KW-1185">Reference proteome</keyword>
<dbReference type="PRINTS" id="PR00024">
    <property type="entry name" value="HOMEOBOX"/>
</dbReference>
<dbReference type="Pfam" id="PF00046">
    <property type="entry name" value="Homeodomain"/>
    <property type="match status" value="1"/>
</dbReference>
<dbReference type="SUPFAM" id="SSF46689">
    <property type="entry name" value="Homeodomain-like"/>
    <property type="match status" value="1"/>
</dbReference>
<dbReference type="InterPro" id="IPR009057">
    <property type="entry name" value="Homeodomain-like_sf"/>
</dbReference>
<evidence type="ECO:0000256" key="1">
    <source>
        <dbReference type="ARBA" id="ARBA00004123"/>
    </source>
</evidence>
<gene>
    <name evidence="9" type="ORF">MAR_015541</name>
</gene>
<keyword evidence="3 5" id="KW-0371">Homeobox</keyword>
<proteinExistence type="predicted"/>
<dbReference type="InterPro" id="IPR050394">
    <property type="entry name" value="Homeobox_NK-like"/>
</dbReference>
<evidence type="ECO:0000256" key="6">
    <source>
        <dbReference type="RuleBase" id="RU000682"/>
    </source>
</evidence>
<dbReference type="CDD" id="cd00086">
    <property type="entry name" value="homeodomain"/>
    <property type="match status" value="1"/>
</dbReference>
<dbReference type="InterPro" id="IPR020479">
    <property type="entry name" value="HD_metazoa"/>
</dbReference>
<keyword evidence="4 5" id="KW-0539">Nucleus</keyword>
<evidence type="ECO:0000256" key="7">
    <source>
        <dbReference type="SAM" id="MobiDB-lite"/>
    </source>
</evidence>
<evidence type="ECO:0000256" key="3">
    <source>
        <dbReference type="ARBA" id="ARBA00023155"/>
    </source>
</evidence>
<evidence type="ECO:0000256" key="5">
    <source>
        <dbReference type="PROSITE-ProRule" id="PRU00108"/>
    </source>
</evidence>
<dbReference type="InterPro" id="IPR017970">
    <property type="entry name" value="Homeobox_CS"/>
</dbReference>
<dbReference type="Proteomes" id="UP001164746">
    <property type="component" value="Chromosome 12"/>
</dbReference>
<feature type="compositionally biased region" description="Basic and acidic residues" evidence="7">
    <location>
        <begin position="249"/>
        <end position="261"/>
    </location>
</feature>
<evidence type="ECO:0000313" key="10">
    <source>
        <dbReference type="Proteomes" id="UP001164746"/>
    </source>
</evidence>
<name>A0ABY7FKJ7_MYAAR</name>
<feature type="region of interest" description="Disordered" evidence="7">
    <location>
        <begin position="194"/>
        <end position="268"/>
    </location>
</feature>
<dbReference type="EMBL" id="CP111023">
    <property type="protein sequence ID" value="WAR21567.1"/>
    <property type="molecule type" value="Genomic_DNA"/>
</dbReference>
<dbReference type="Gene3D" id="1.10.10.60">
    <property type="entry name" value="Homeodomain-like"/>
    <property type="match status" value="1"/>
</dbReference>
<protein>
    <submittedName>
        <fullName evidence="9">SLOU-like protein</fullName>
    </submittedName>
</protein>
<feature type="domain" description="Homeobox" evidence="8">
    <location>
        <begin position="263"/>
        <end position="323"/>
    </location>
</feature>
<feature type="region of interest" description="Disordered" evidence="7">
    <location>
        <begin position="77"/>
        <end position="140"/>
    </location>
</feature>
<accession>A0ABY7FKJ7</accession>